<dbReference type="EMBL" id="CACRTO010000044">
    <property type="protein sequence ID" value="VYU59151.1"/>
    <property type="molecule type" value="Genomic_DNA"/>
</dbReference>
<organism evidence="1">
    <name type="scientific">Clostridium tertium</name>
    <dbReference type="NCBI Taxonomy" id="1559"/>
    <lineage>
        <taxon>Bacteria</taxon>
        <taxon>Bacillati</taxon>
        <taxon>Bacillota</taxon>
        <taxon>Clostridia</taxon>
        <taxon>Eubacteriales</taxon>
        <taxon>Clostridiaceae</taxon>
        <taxon>Clostridium</taxon>
    </lineage>
</organism>
<dbReference type="RefSeq" id="WP_156627438.1">
    <property type="nucleotide sequence ID" value="NZ_CACRTO010000044.1"/>
</dbReference>
<reference evidence="1" key="1">
    <citation type="submission" date="2019-11" db="EMBL/GenBank/DDBJ databases">
        <authorList>
            <person name="Feng L."/>
        </authorList>
    </citation>
    <scope>NUCLEOTIDE SEQUENCE</scope>
    <source>
        <strain evidence="1">CTertiumLFYP3</strain>
    </source>
</reference>
<name>A0A6N3G4V2_9CLOT</name>
<dbReference type="AlphaFoldDB" id="A0A6N3G4V2"/>
<evidence type="ECO:0000313" key="1">
    <source>
        <dbReference type="EMBL" id="VYU59151.1"/>
    </source>
</evidence>
<proteinExistence type="predicted"/>
<accession>A0A6N3G4V2</accession>
<sequence length="152" mass="17420">MKWRNILIVSVCVISIIFGGIKVFAEGINETKSEIEDLEKVKSETITKTFDGSYMSPLITVSEYKPEFNIKLEGIDKESELILINSYSGEMIKMDYDKDGKYILKTSLEKNVDYGILVDFRLTGSIRVVDNLKEVNDEEIYKDIMKRIQCGL</sequence>
<gene>
    <name evidence="1" type="ORF">CTLFYP3_02999</name>
</gene>
<protein>
    <submittedName>
        <fullName evidence="1">Uncharacterized protein</fullName>
    </submittedName>
</protein>